<proteinExistence type="predicted"/>
<dbReference type="Gene3D" id="3.40.1440.10">
    <property type="entry name" value="GIY-YIG endonuclease"/>
    <property type="match status" value="1"/>
</dbReference>
<accession>A0A1J7CT32</accession>
<dbReference type="EMBL" id="MLFK01000005">
    <property type="protein sequence ID" value="OIV42810.1"/>
    <property type="molecule type" value="Genomic_DNA"/>
</dbReference>
<dbReference type="InterPro" id="IPR000305">
    <property type="entry name" value="GIY-YIG_endonuc"/>
</dbReference>
<comment type="caution">
    <text evidence="2">The sequence shown here is derived from an EMBL/GenBank/DDBJ whole genome shotgun (WGS) entry which is preliminary data.</text>
</comment>
<dbReference type="SUPFAM" id="SSF82771">
    <property type="entry name" value="GIY-YIG endonuclease"/>
    <property type="match status" value="1"/>
</dbReference>
<feature type="domain" description="GIY-YIG" evidence="1">
    <location>
        <begin position="1"/>
        <end position="77"/>
    </location>
</feature>
<gene>
    <name evidence="2" type="ORF">BKM63_08035</name>
</gene>
<evidence type="ECO:0000259" key="1">
    <source>
        <dbReference type="PROSITE" id="PS50164"/>
    </source>
</evidence>
<dbReference type="Proteomes" id="UP000182826">
    <property type="component" value="Unassembled WGS sequence"/>
</dbReference>
<sequence length="95" mass="11418">MHYLYILQSKSSQKFYIGETNNIDERILKHQNHFYSNSFTKIAEDWEVVLTFNCKDKNEAKYLESFIKRMKSKVFNHKIISDPSILKDILSKRKL</sequence>
<dbReference type="RefSeq" id="WP_071636093.1">
    <property type="nucleotide sequence ID" value="NZ_MLFK01000005.1"/>
</dbReference>
<protein>
    <submittedName>
        <fullName evidence="2">Excinuclease ABC subunit C</fullName>
    </submittedName>
</protein>
<dbReference type="OrthoDB" id="1495241at2"/>
<evidence type="ECO:0000313" key="2">
    <source>
        <dbReference type="EMBL" id="OIV42810.1"/>
    </source>
</evidence>
<dbReference type="AlphaFoldDB" id="A0A1J7CT32"/>
<dbReference type="Pfam" id="PF01541">
    <property type="entry name" value="GIY-YIG"/>
    <property type="match status" value="1"/>
</dbReference>
<organism evidence="2 3">
    <name type="scientific">Flavobacterium johnsoniae</name>
    <name type="common">Cytophaga johnsonae</name>
    <dbReference type="NCBI Taxonomy" id="986"/>
    <lineage>
        <taxon>Bacteria</taxon>
        <taxon>Pseudomonadati</taxon>
        <taxon>Bacteroidota</taxon>
        <taxon>Flavobacteriia</taxon>
        <taxon>Flavobacteriales</taxon>
        <taxon>Flavobacteriaceae</taxon>
        <taxon>Flavobacterium</taxon>
    </lineage>
</organism>
<evidence type="ECO:0000313" key="3">
    <source>
        <dbReference type="Proteomes" id="UP000182826"/>
    </source>
</evidence>
<dbReference type="InterPro" id="IPR035901">
    <property type="entry name" value="GIY-YIG_endonuc_sf"/>
</dbReference>
<dbReference type="PROSITE" id="PS50164">
    <property type="entry name" value="GIY_YIG"/>
    <property type="match status" value="1"/>
</dbReference>
<keyword evidence="3" id="KW-1185">Reference proteome</keyword>
<name>A0A1J7CT32_FLAJO</name>
<reference evidence="2 3" key="1">
    <citation type="submission" date="2016-10" db="EMBL/GenBank/DDBJ databases">
        <title>Draft Genome Sequence of Rhizobacteria Flavobacterium johnsoniae CI04.</title>
        <authorList>
            <person name="Bravo J.I."/>
            <person name="Lozano G.L."/>
            <person name="Handelsman J."/>
        </authorList>
    </citation>
    <scope>NUCLEOTIDE SEQUENCE [LARGE SCALE GENOMIC DNA]</scope>
    <source>
        <strain evidence="2 3">CI04</strain>
    </source>
</reference>